<dbReference type="PROSITE" id="PS50279">
    <property type="entry name" value="BPTI_KUNITZ_2"/>
    <property type="match status" value="2"/>
</dbReference>
<dbReference type="InterPro" id="IPR020901">
    <property type="entry name" value="Prtase_inh_Kunz-CS"/>
</dbReference>
<evidence type="ECO:0000256" key="1">
    <source>
        <dbReference type="ARBA" id="ARBA00022690"/>
    </source>
</evidence>
<keyword evidence="2" id="KW-0722">Serine protease inhibitor</keyword>
<feature type="domain" description="BPTI/Kunitz inhibitor" evidence="4">
    <location>
        <begin position="35"/>
        <end position="85"/>
    </location>
</feature>
<sequence length="104" mass="12063">MFLYSGCGGNDNRFSSESSCQWNCLPRRKMKKAVCSRKEYGEKCNGRTEKWYFDHYSQRCREFKEGYCGLVPNRFNSCYECITRCSDISPKVACITLNHGAKTP</sequence>
<dbReference type="Gene3D" id="4.10.410.10">
    <property type="entry name" value="Pancreatic trypsin inhibitor Kunitz domain"/>
    <property type="match status" value="2"/>
</dbReference>
<evidence type="ECO:0000313" key="5">
    <source>
        <dbReference type="EMBL" id="MAA16551.1"/>
    </source>
</evidence>
<accession>A0A224YPR0</accession>
<feature type="domain" description="BPTI/Kunitz inhibitor" evidence="4">
    <location>
        <begin position="1"/>
        <end position="24"/>
    </location>
</feature>
<dbReference type="AlphaFoldDB" id="A0A224YPR0"/>
<evidence type="ECO:0000256" key="2">
    <source>
        <dbReference type="ARBA" id="ARBA00022900"/>
    </source>
</evidence>
<dbReference type="GO" id="GO:0005615">
    <property type="term" value="C:extracellular space"/>
    <property type="evidence" value="ECO:0007669"/>
    <property type="project" value="TreeGrafter"/>
</dbReference>
<dbReference type="PANTHER" id="PTHR10083:SF374">
    <property type="entry name" value="BPTI_KUNITZ INHIBITOR DOMAIN-CONTAINING PROTEIN"/>
    <property type="match status" value="1"/>
</dbReference>
<evidence type="ECO:0000259" key="4">
    <source>
        <dbReference type="PROSITE" id="PS50279"/>
    </source>
</evidence>
<dbReference type="SUPFAM" id="SSF57362">
    <property type="entry name" value="BPTI-like"/>
    <property type="match status" value="2"/>
</dbReference>
<dbReference type="PANTHER" id="PTHR10083">
    <property type="entry name" value="KUNITZ-TYPE PROTEASE INHIBITOR-RELATED"/>
    <property type="match status" value="1"/>
</dbReference>
<proteinExistence type="predicted"/>
<keyword evidence="1" id="KW-0646">Protease inhibitor</keyword>
<dbReference type="InterPro" id="IPR050098">
    <property type="entry name" value="TFPI/VKTCI-like"/>
</dbReference>
<dbReference type="PROSITE" id="PS00280">
    <property type="entry name" value="BPTI_KUNITZ_1"/>
    <property type="match status" value="1"/>
</dbReference>
<dbReference type="GO" id="GO:0004867">
    <property type="term" value="F:serine-type endopeptidase inhibitor activity"/>
    <property type="evidence" value="ECO:0007669"/>
    <property type="project" value="UniProtKB-KW"/>
</dbReference>
<dbReference type="InterPro" id="IPR002223">
    <property type="entry name" value="Kunitz_BPTI"/>
</dbReference>
<name>A0A224YPR0_9ACAR</name>
<keyword evidence="3" id="KW-1015">Disulfide bond</keyword>
<dbReference type="EMBL" id="GFPF01005405">
    <property type="protein sequence ID" value="MAA16551.1"/>
    <property type="molecule type" value="Transcribed_RNA"/>
</dbReference>
<reference evidence="5" key="1">
    <citation type="journal article" date="2017" name="Parasit. Vectors">
        <title>Sialotranscriptomics of Rhipicephalus zambeziensis reveals intricate expression profiles of secretory proteins and suggests tight temporal transcriptional regulation during blood-feeding.</title>
        <authorList>
            <person name="de Castro M.H."/>
            <person name="de Klerk D."/>
            <person name="Pienaar R."/>
            <person name="Rees D.J.G."/>
            <person name="Mans B.J."/>
        </authorList>
    </citation>
    <scope>NUCLEOTIDE SEQUENCE</scope>
    <source>
        <tissue evidence="5">Salivary glands</tissue>
    </source>
</reference>
<evidence type="ECO:0000256" key="3">
    <source>
        <dbReference type="ARBA" id="ARBA00023157"/>
    </source>
</evidence>
<dbReference type="Pfam" id="PF00014">
    <property type="entry name" value="Kunitz_BPTI"/>
    <property type="match status" value="2"/>
</dbReference>
<protein>
    <submittedName>
        <fullName evidence="5">Tissue factor pathway inhibitor</fullName>
    </submittedName>
</protein>
<dbReference type="InterPro" id="IPR036880">
    <property type="entry name" value="Kunitz_BPTI_sf"/>
</dbReference>
<organism evidence="5">
    <name type="scientific">Rhipicephalus zambeziensis</name>
    <dbReference type="NCBI Taxonomy" id="60191"/>
    <lineage>
        <taxon>Eukaryota</taxon>
        <taxon>Metazoa</taxon>
        <taxon>Ecdysozoa</taxon>
        <taxon>Arthropoda</taxon>
        <taxon>Chelicerata</taxon>
        <taxon>Arachnida</taxon>
        <taxon>Acari</taxon>
        <taxon>Parasitiformes</taxon>
        <taxon>Ixodida</taxon>
        <taxon>Ixodoidea</taxon>
        <taxon>Ixodidae</taxon>
        <taxon>Rhipicephalinae</taxon>
        <taxon>Rhipicephalus</taxon>
        <taxon>Rhipicephalus</taxon>
    </lineage>
</organism>